<dbReference type="Proteomes" id="UP000053647">
    <property type="component" value="Unassembled WGS sequence"/>
</dbReference>
<name>A0A0C9SWJ8_PAXIN</name>
<gene>
    <name evidence="1" type="ORF">PAXINDRAFT_13290</name>
</gene>
<dbReference type="EMBL" id="KN819347">
    <property type="protein sequence ID" value="KIJ13969.1"/>
    <property type="molecule type" value="Genomic_DNA"/>
</dbReference>
<sequence length="146" mass="16309">MSSLSQTAHDSETPTAHLLKDVLILDIDNITDAYQTYSVDFTPEAIKEMKLVIRIKKKSSYPMVSSATVLEVRQELQVDTETQVTGVQACASPCVVLCRILPPPGVVPEPRVDGFHPTYSYKVVKRSLYDAFKETKENNPTKIPRV</sequence>
<protein>
    <submittedName>
        <fullName evidence="1">Uncharacterized protein</fullName>
    </submittedName>
</protein>
<reference evidence="1 2" key="1">
    <citation type="submission" date="2014-06" db="EMBL/GenBank/DDBJ databases">
        <authorList>
            <consortium name="DOE Joint Genome Institute"/>
            <person name="Kuo A."/>
            <person name="Kohler A."/>
            <person name="Nagy L.G."/>
            <person name="Floudas D."/>
            <person name="Copeland A."/>
            <person name="Barry K.W."/>
            <person name="Cichocki N."/>
            <person name="Veneault-Fourrey C."/>
            <person name="LaButti K."/>
            <person name="Lindquist E.A."/>
            <person name="Lipzen A."/>
            <person name="Lundell T."/>
            <person name="Morin E."/>
            <person name="Murat C."/>
            <person name="Sun H."/>
            <person name="Tunlid A."/>
            <person name="Henrissat B."/>
            <person name="Grigoriev I.V."/>
            <person name="Hibbett D.S."/>
            <person name="Martin F."/>
            <person name="Nordberg H.P."/>
            <person name="Cantor M.N."/>
            <person name="Hua S.X."/>
        </authorList>
    </citation>
    <scope>NUCLEOTIDE SEQUENCE [LARGE SCALE GENOMIC DNA]</scope>
    <source>
        <strain evidence="1 2">ATCC 200175</strain>
    </source>
</reference>
<dbReference type="AlphaFoldDB" id="A0A0C9SWJ8"/>
<keyword evidence="2" id="KW-1185">Reference proteome</keyword>
<proteinExistence type="predicted"/>
<dbReference type="OrthoDB" id="2623880at2759"/>
<dbReference type="HOGENOM" id="CLU_1778065_0_0_1"/>
<evidence type="ECO:0000313" key="2">
    <source>
        <dbReference type="Proteomes" id="UP000053647"/>
    </source>
</evidence>
<accession>A0A0C9SWJ8</accession>
<evidence type="ECO:0000313" key="1">
    <source>
        <dbReference type="EMBL" id="KIJ13969.1"/>
    </source>
</evidence>
<organism evidence="1 2">
    <name type="scientific">Paxillus involutus ATCC 200175</name>
    <dbReference type="NCBI Taxonomy" id="664439"/>
    <lineage>
        <taxon>Eukaryota</taxon>
        <taxon>Fungi</taxon>
        <taxon>Dikarya</taxon>
        <taxon>Basidiomycota</taxon>
        <taxon>Agaricomycotina</taxon>
        <taxon>Agaricomycetes</taxon>
        <taxon>Agaricomycetidae</taxon>
        <taxon>Boletales</taxon>
        <taxon>Paxilineae</taxon>
        <taxon>Paxillaceae</taxon>
        <taxon>Paxillus</taxon>
    </lineage>
</organism>
<reference evidence="2" key="2">
    <citation type="submission" date="2015-01" db="EMBL/GenBank/DDBJ databases">
        <title>Evolutionary Origins and Diversification of the Mycorrhizal Mutualists.</title>
        <authorList>
            <consortium name="DOE Joint Genome Institute"/>
            <consortium name="Mycorrhizal Genomics Consortium"/>
            <person name="Kohler A."/>
            <person name="Kuo A."/>
            <person name="Nagy L.G."/>
            <person name="Floudas D."/>
            <person name="Copeland A."/>
            <person name="Barry K.W."/>
            <person name="Cichocki N."/>
            <person name="Veneault-Fourrey C."/>
            <person name="LaButti K."/>
            <person name="Lindquist E.A."/>
            <person name="Lipzen A."/>
            <person name="Lundell T."/>
            <person name="Morin E."/>
            <person name="Murat C."/>
            <person name="Riley R."/>
            <person name="Ohm R."/>
            <person name="Sun H."/>
            <person name="Tunlid A."/>
            <person name="Henrissat B."/>
            <person name="Grigoriev I.V."/>
            <person name="Hibbett D.S."/>
            <person name="Martin F."/>
        </authorList>
    </citation>
    <scope>NUCLEOTIDE SEQUENCE [LARGE SCALE GENOMIC DNA]</scope>
    <source>
        <strain evidence="2">ATCC 200175</strain>
    </source>
</reference>